<evidence type="ECO:0000256" key="9">
    <source>
        <dbReference type="ARBA" id="ARBA00023136"/>
    </source>
</evidence>
<comment type="subcellular location">
    <subcellularLocation>
        <location evidence="2">Endomembrane system</location>
    </subcellularLocation>
    <subcellularLocation>
        <location evidence="13">Endoplasmic reticulum membrane</location>
        <topology evidence="13">Peripheral membrane protein</topology>
    </subcellularLocation>
    <subcellularLocation>
        <location evidence="13">Microsome membrane</location>
        <topology evidence="13">Peripheral membrane protein</topology>
    </subcellularLocation>
</comment>
<dbReference type="EMBL" id="MU551704">
    <property type="protein sequence ID" value="KAI5617412.1"/>
    <property type="molecule type" value="Genomic_DNA"/>
</dbReference>
<sequence length="510" mass="58087">MELPGIITDFLQLSKGNILLFCLGVSVAVHLLAGLVRHWSVRTLPGPFSWPIVGNAPQMGNYPHIYFTRMARQYGNVFQIKLGNRPVVVLNGDAIRQALVQKGVDFAGRPDFASFRFISGGRSMAFGNYSEWWKVHRRVAQATVRKFTTGNPDTKKAIENHVASEVKELIELFLRETRAHGYFQPHHYLVVSTANIISALCFGKRYSHDDVEFQQVVGRNDKFTMTVGAGSIVDVMPWLQYFPNPIKTLFDQFKELNEEFYEFMLAKVVEHRKTMEPSIVRDMTDALIMTLDRGKSGPPGVLLDGKYVPPTIGDIFGASQDTTSTALQWILLLLVRYPDIQKTLQEEVDKVVGRDRSPSIQDQPNLPYVMAFIYEMMRFSSFIPVTIPHSTTTDTSINGYPIPKDTVVFINQWSMNHDPRKWDQPEVFNPLRFLDEGGELNKDMTGNVLIFSMGKRRCIGEELSKMQLFLFMTLLIHQCHFTVDKQPTMDCMYGLTLKPNPFKVAVTLRD</sequence>
<evidence type="ECO:0000313" key="14">
    <source>
        <dbReference type="EMBL" id="KAI5617412.1"/>
    </source>
</evidence>
<comment type="cofactor">
    <cofactor evidence="1 11 13">
        <name>heme</name>
        <dbReference type="ChEBI" id="CHEBI:30413"/>
    </cofactor>
</comment>
<dbReference type="GO" id="GO:0005789">
    <property type="term" value="C:endoplasmic reticulum membrane"/>
    <property type="evidence" value="ECO:0007669"/>
    <property type="project" value="UniProtKB-SubCell"/>
</dbReference>
<evidence type="ECO:0000256" key="13">
    <source>
        <dbReference type="RuleBase" id="RU368045"/>
    </source>
</evidence>
<dbReference type="GO" id="GO:0042448">
    <property type="term" value="P:progesterone metabolic process"/>
    <property type="evidence" value="ECO:0007669"/>
    <property type="project" value="TreeGrafter"/>
</dbReference>
<evidence type="ECO:0000256" key="6">
    <source>
        <dbReference type="ARBA" id="ARBA00023002"/>
    </source>
</evidence>
<organism evidence="14 15">
    <name type="scientific">Silurus asotus</name>
    <name type="common">Amur catfish</name>
    <name type="synonym">Parasilurus asotus</name>
    <dbReference type="NCBI Taxonomy" id="30991"/>
    <lineage>
        <taxon>Eukaryota</taxon>
        <taxon>Metazoa</taxon>
        <taxon>Chordata</taxon>
        <taxon>Craniata</taxon>
        <taxon>Vertebrata</taxon>
        <taxon>Euteleostomi</taxon>
        <taxon>Actinopterygii</taxon>
        <taxon>Neopterygii</taxon>
        <taxon>Teleostei</taxon>
        <taxon>Ostariophysi</taxon>
        <taxon>Siluriformes</taxon>
        <taxon>Siluridae</taxon>
        <taxon>Silurus</taxon>
    </lineage>
</organism>
<name>A0AAD5FJ72_SILAS</name>
<evidence type="ECO:0000256" key="11">
    <source>
        <dbReference type="PIRSR" id="PIRSR602401-1"/>
    </source>
</evidence>
<dbReference type="PROSITE" id="PS00086">
    <property type="entry name" value="CYTOCHROME_P450"/>
    <property type="match status" value="1"/>
</dbReference>
<feature type="binding site" description="axial binding residue" evidence="11">
    <location>
        <position position="458"/>
    </location>
    <ligand>
        <name>heme</name>
        <dbReference type="ChEBI" id="CHEBI:30413"/>
    </ligand>
    <ligandPart>
        <name>Fe</name>
        <dbReference type="ChEBI" id="CHEBI:18248"/>
    </ligandPart>
</feature>
<protein>
    <recommendedName>
        <fullName evidence="13">Cytochrome P450 1A</fullName>
        <ecNumber evidence="13">1.14.14.1</ecNumber>
    </recommendedName>
</protein>
<dbReference type="InterPro" id="IPR001128">
    <property type="entry name" value="Cyt_P450"/>
</dbReference>
<dbReference type="PRINTS" id="PR00385">
    <property type="entry name" value="P450"/>
</dbReference>
<keyword evidence="15" id="KW-1185">Reference proteome</keyword>
<comment type="similarity">
    <text evidence="3 12">Belongs to the cytochrome P450 family.</text>
</comment>
<dbReference type="PRINTS" id="PR01683">
    <property type="entry name" value="EP450ICYP1A"/>
</dbReference>
<evidence type="ECO:0000256" key="8">
    <source>
        <dbReference type="ARBA" id="ARBA00023033"/>
    </source>
</evidence>
<evidence type="ECO:0000256" key="10">
    <source>
        <dbReference type="ARBA" id="ARBA00047827"/>
    </source>
</evidence>
<keyword evidence="13" id="KW-0256">Endoplasmic reticulum</keyword>
<comment type="catalytic activity">
    <reaction evidence="10">
        <text>an organic molecule + reduced [NADPH--hemoprotein reductase] + O2 = an alcohol + oxidized [NADPH--hemoprotein reductase] + H2O + H(+)</text>
        <dbReference type="Rhea" id="RHEA:17149"/>
        <dbReference type="Rhea" id="RHEA-COMP:11964"/>
        <dbReference type="Rhea" id="RHEA-COMP:11965"/>
        <dbReference type="ChEBI" id="CHEBI:15377"/>
        <dbReference type="ChEBI" id="CHEBI:15378"/>
        <dbReference type="ChEBI" id="CHEBI:15379"/>
        <dbReference type="ChEBI" id="CHEBI:30879"/>
        <dbReference type="ChEBI" id="CHEBI:57618"/>
        <dbReference type="ChEBI" id="CHEBI:58210"/>
        <dbReference type="ChEBI" id="CHEBI:142491"/>
        <dbReference type="EC" id="1.14.14.1"/>
    </reaction>
</comment>
<keyword evidence="5 11" id="KW-0479">Metal-binding</keyword>
<keyword evidence="9" id="KW-0472">Membrane</keyword>
<dbReference type="EC" id="1.14.14.1" evidence="13"/>
<keyword evidence="7 11" id="KW-0408">Iron</keyword>
<dbReference type="GO" id="GO:0004508">
    <property type="term" value="F:steroid 17-alpha-monooxygenase activity"/>
    <property type="evidence" value="ECO:0007669"/>
    <property type="project" value="TreeGrafter"/>
</dbReference>
<keyword evidence="6 12" id="KW-0560">Oxidoreductase</keyword>
<reference evidence="14" key="1">
    <citation type="submission" date="2018-07" db="EMBL/GenBank/DDBJ databases">
        <title>Comparative genomics of catfishes provides insights into carnivory and benthic adaptation.</title>
        <authorList>
            <person name="Zhang Y."/>
            <person name="Wang D."/>
            <person name="Peng Z."/>
            <person name="Zheng S."/>
            <person name="Shao F."/>
            <person name="Tao W."/>
        </authorList>
    </citation>
    <scope>NUCLEOTIDE SEQUENCE</scope>
    <source>
        <strain evidence="14">Chongqing</strain>
    </source>
</reference>
<evidence type="ECO:0000256" key="5">
    <source>
        <dbReference type="ARBA" id="ARBA00022723"/>
    </source>
</evidence>
<dbReference type="PRINTS" id="PR00463">
    <property type="entry name" value="EP450I"/>
</dbReference>
<gene>
    <name evidence="14" type="ORF">C0J50_22964</name>
</gene>
<dbReference type="InterPro" id="IPR002401">
    <property type="entry name" value="Cyt_P450_E_grp-I"/>
</dbReference>
<dbReference type="PANTHER" id="PTHR24289">
    <property type="entry name" value="STEROID 17-ALPHA-HYDROXYLASE/17,20 LYASE"/>
    <property type="match status" value="1"/>
</dbReference>
<dbReference type="GO" id="GO:0005506">
    <property type="term" value="F:iron ion binding"/>
    <property type="evidence" value="ECO:0007669"/>
    <property type="project" value="UniProtKB-UniRule"/>
</dbReference>
<dbReference type="Pfam" id="PF00067">
    <property type="entry name" value="p450"/>
    <property type="match status" value="1"/>
</dbReference>
<evidence type="ECO:0000256" key="1">
    <source>
        <dbReference type="ARBA" id="ARBA00001971"/>
    </source>
</evidence>
<dbReference type="SUPFAM" id="SSF48264">
    <property type="entry name" value="Cytochrome P450"/>
    <property type="match status" value="1"/>
</dbReference>
<dbReference type="CDD" id="cd20675">
    <property type="entry name" value="CYP1B1-like"/>
    <property type="match status" value="1"/>
</dbReference>
<evidence type="ECO:0000313" key="15">
    <source>
        <dbReference type="Proteomes" id="UP001205998"/>
    </source>
</evidence>
<dbReference type="InterPro" id="IPR017972">
    <property type="entry name" value="Cyt_P450_CS"/>
</dbReference>
<accession>A0AAD5FJ72</accession>
<dbReference type="PANTHER" id="PTHR24289:SF16">
    <property type="entry name" value="CYTOCHROME P450 1B1"/>
    <property type="match status" value="1"/>
</dbReference>
<evidence type="ECO:0000256" key="7">
    <source>
        <dbReference type="ARBA" id="ARBA00023004"/>
    </source>
</evidence>
<evidence type="ECO:0000256" key="12">
    <source>
        <dbReference type="RuleBase" id="RU000461"/>
    </source>
</evidence>
<proteinExistence type="inferred from homology"/>
<dbReference type="AlphaFoldDB" id="A0AAD5FJ72"/>
<evidence type="ECO:0000256" key="2">
    <source>
        <dbReference type="ARBA" id="ARBA00004308"/>
    </source>
</evidence>
<evidence type="ECO:0000256" key="4">
    <source>
        <dbReference type="ARBA" id="ARBA00022617"/>
    </source>
</evidence>
<comment type="function">
    <text evidence="13">Cytochromes P450 are a group of heme-thiolate monooxygenases. They oxidize a variety of structurally unrelated compounds, including steroids, fatty acids, and xenobiotics.</text>
</comment>
<dbReference type="InterPro" id="IPR036396">
    <property type="entry name" value="Cyt_P450_sf"/>
</dbReference>
<dbReference type="Gene3D" id="1.10.630.10">
    <property type="entry name" value="Cytochrome P450"/>
    <property type="match status" value="1"/>
</dbReference>
<comment type="caution">
    <text evidence="14">The sequence shown here is derived from an EMBL/GenBank/DDBJ whole genome shotgun (WGS) entry which is preliminary data.</text>
</comment>
<keyword evidence="8 12" id="KW-0503">Monooxygenase</keyword>
<dbReference type="GO" id="GO:0020037">
    <property type="term" value="F:heme binding"/>
    <property type="evidence" value="ECO:0007669"/>
    <property type="project" value="UniProtKB-UniRule"/>
</dbReference>
<keyword evidence="4 11" id="KW-0349">Heme</keyword>
<evidence type="ECO:0000256" key="3">
    <source>
        <dbReference type="ARBA" id="ARBA00010617"/>
    </source>
</evidence>
<dbReference type="Proteomes" id="UP001205998">
    <property type="component" value="Unassembled WGS sequence"/>
</dbReference>
<dbReference type="FunFam" id="1.10.630.10:FF:000002">
    <property type="entry name" value="Cytochrome P450 1A1"/>
    <property type="match status" value="1"/>
</dbReference>
<dbReference type="GO" id="GO:0042446">
    <property type="term" value="P:hormone biosynthetic process"/>
    <property type="evidence" value="ECO:0007669"/>
    <property type="project" value="TreeGrafter"/>
</dbReference>
<keyword evidence="13" id="KW-0492">Microsome</keyword>
<dbReference type="InterPro" id="IPR008066">
    <property type="entry name" value="Cyt_P450_E_grp-I_CYP1"/>
</dbReference>